<dbReference type="AlphaFoldDB" id="A0A498QTS0"/>
<dbReference type="EMBL" id="UPHU01000001">
    <property type="protein sequence ID" value="VBA52356.1"/>
    <property type="molecule type" value="Genomic_DNA"/>
</dbReference>
<gene>
    <name evidence="1" type="ORF">LAUMK142_03520</name>
</gene>
<evidence type="ECO:0000313" key="1">
    <source>
        <dbReference type="EMBL" id="VBA52356.1"/>
    </source>
</evidence>
<accession>A0A498QTS0</accession>
<reference evidence="1 2" key="1">
    <citation type="submission" date="2018-09" db="EMBL/GenBank/DDBJ databases">
        <authorList>
            <person name="Tagini F."/>
        </authorList>
    </citation>
    <scope>NUCLEOTIDE SEQUENCE [LARGE SCALE GENOMIC DNA]</scope>
    <source>
        <strain evidence="1 2">MK142</strain>
    </source>
</reference>
<proteinExistence type="predicted"/>
<sequence>MHNAVERGPVREQTQSRTRGVRAVRLCVCSRGPAYDGPRRSKPVVSWWLVHTPDTG</sequence>
<evidence type="ECO:0000313" key="2">
    <source>
        <dbReference type="Proteomes" id="UP000268285"/>
    </source>
</evidence>
<keyword evidence="2" id="KW-1185">Reference proteome</keyword>
<name>A0A498QTS0_9MYCO</name>
<dbReference type="Proteomes" id="UP000268285">
    <property type="component" value="Unassembled WGS sequence"/>
</dbReference>
<organism evidence="1 2">
    <name type="scientific">Mycobacterium pseudokansasii</name>
    <dbReference type="NCBI Taxonomy" id="2341080"/>
    <lineage>
        <taxon>Bacteria</taxon>
        <taxon>Bacillati</taxon>
        <taxon>Actinomycetota</taxon>
        <taxon>Actinomycetes</taxon>
        <taxon>Mycobacteriales</taxon>
        <taxon>Mycobacteriaceae</taxon>
        <taxon>Mycobacterium</taxon>
    </lineage>
</organism>
<protein>
    <submittedName>
        <fullName evidence="1">Uncharacterized protein</fullName>
    </submittedName>
</protein>